<sequence>MLEPRLNINTRMPSYSAAQRLEALEHLYYIITFYCDARSEVLPG</sequence>
<reference evidence="1 2" key="1">
    <citation type="journal article" date="2018" name="Sci. Rep.">
        <title>A novel species of the marine cyanobacterium Acaryochloris with a unique pigment content and lifestyle.</title>
        <authorList>
            <person name="Partensky F."/>
            <person name="Six C."/>
            <person name="Ratin M."/>
            <person name="Garczarek L."/>
            <person name="Vaulot D."/>
            <person name="Probert I."/>
            <person name="Calteau A."/>
            <person name="Gourvil P."/>
            <person name="Marie D."/>
            <person name="Grebert T."/>
            <person name="Bouchier C."/>
            <person name="Le Panse S."/>
            <person name="Gachenot M."/>
            <person name="Rodriguez F."/>
            <person name="Garrido J.L."/>
        </authorList>
    </citation>
    <scope>NUCLEOTIDE SEQUENCE [LARGE SCALE GENOMIC DNA]</scope>
    <source>
        <strain evidence="1 2">RCC1774</strain>
    </source>
</reference>
<dbReference type="EMBL" id="PQWO01000013">
    <property type="protein sequence ID" value="PZD72001.1"/>
    <property type="molecule type" value="Genomic_DNA"/>
</dbReference>
<proteinExistence type="predicted"/>
<organism evidence="1 2">
    <name type="scientific">Acaryochloris thomasi RCC1774</name>
    <dbReference type="NCBI Taxonomy" id="1764569"/>
    <lineage>
        <taxon>Bacteria</taxon>
        <taxon>Bacillati</taxon>
        <taxon>Cyanobacteriota</taxon>
        <taxon>Cyanophyceae</taxon>
        <taxon>Acaryochloridales</taxon>
        <taxon>Acaryochloridaceae</taxon>
        <taxon>Acaryochloris</taxon>
        <taxon>Acaryochloris thomasi</taxon>
    </lineage>
</organism>
<dbReference type="Proteomes" id="UP000248857">
    <property type="component" value="Unassembled WGS sequence"/>
</dbReference>
<evidence type="ECO:0000313" key="1">
    <source>
        <dbReference type="EMBL" id="PZD72001.1"/>
    </source>
</evidence>
<comment type="caution">
    <text evidence="1">The sequence shown here is derived from an EMBL/GenBank/DDBJ whole genome shotgun (WGS) entry which is preliminary data.</text>
</comment>
<gene>
    <name evidence="1" type="ORF">C1752_04309</name>
</gene>
<dbReference type="AlphaFoldDB" id="A0A2W1JSM5"/>
<evidence type="ECO:0000313" key="2">
    <source>
        <dbReference type="Proteomes" id="UP000248857"/>
    </source>
</evidence>
<protein>
    <submittedName>
        <fullName evidence="1">Uncharacterized protein</fullName>
    </submittedName>
</protein>
<name>A0A2W1JSM5_9CYAN</name>
<keyword evidence="2" id="KW-1185">Reference proteome</keyword>
<accession>A0A2W1JSM5</accession>